<evidence type="ECO:0000313" key="3">
    <source>
        <dbReference type="Proteomes" id="UP000030744"/>
    </source>
</evidence>
<dbReference type="SUPFAM" id="SSF50630">
    <property type="entry name" value="Acid proteases"/>
    <property type="match status" value="1"/>
</dbReference>
<evidence type="ECO:0008006" key="4">
    <source>
        <dbReference type="Google" id="ProtNLM"/>
    </source>
</evidence>
<dbReference type="Proteomes" id="UP000030744">
    <property type="component" value="Unassembled WGS sequence"/>
</dbReference>
<dbReference type="VEuPathDB" id="ToxoDB:EMH_0015510"/>
<dbReference type="GO" id="GO:0006508">
    <property type="term" value="P:proteolysis"/>
    <property type="evidence" value="ECO:0007669"/>
    <property type="project" value="InterPro"/>
</dbReference>
<reference evidence="2" key="1">
    <citation type="submission" date="2013-10" db="EMBL/GenBank/DDBJ databases">
        <title>Genomic analysis of the causative agents of coccidiosis in chickens.</title>
        <authorList>
            <person name="Reid A.J."/>
            <person name="Blake D."/>
            <person name="Billington K."/>
            <person name="Browne H."/>
            <person name="Dunn M."/>
            <person name="Hung S."/>
            <person name="Kawahara F."/>
            <person name="Miranda-Saavedra D."/>
            <person name="Mourier T."/>
            <person name="Nagra H."/>
            <person name="Otto T.D."/>
            <person name="Rawlings N."/>
            <person name="Sanchez A."/>
            <person name="Sanders M."/>
            <person name="Subramaniam C."/>
            <person name="Tay Y."/>
            <person name="Dear P."/>
            <person name="Doerig C."/>
            <person name="Gruber A."/>
            <person name="Parkinson J."/>
            <person name="Shirley M."/>
            <person name="Wan K.L."/>
            <person name="Berriman M."/>
            <person name="Tomley F."/>
            <person name="Pain A."/>
        </authorList>
    </citation>
    <scope>NUCLEOTIDE SEQUENCE [LARGE SCALE GENOMIC DNA]</scope>
    <source>
        <strain evidence="2">Houghton</strain>
    </source>
</reference>
<dbReference type="GeneID" id="25376503"/>
<gene>
    <name evidence="2" type="ORF">EMH_0015510</name>
</gene>
<dbReference type="GO" id="GO:0004190">
    <property type="term" value="F:aspartic-type endopeptidase activity"/>
    <property type="evidence" value="ECO:0007669"/>
    <property type="project" value="InterPro"/>
</dbReference>
<feature type="region of interest" description="Disordered" evidence="1">
    <location>
        <begin position="1"/>
        <end position="26"/>
    </location>
</feature>
<dbReference type="OrthoDB" id="2431547at2759"/>
<proteinExistence type="predicted"/>
<keyword evidence="3" id="KW-1185">Reference proteome</keyword>
<name>U6KCU8_9EIME</name>
<dbReference type="InterPro" id="IPR021109">
    <property type="entry name" value="Peptidase_aspartic_dom_sf"/>
</dbReference>
<evidence type="ECO:0000313" key="2">
    <source>
        <dbReference type="EMBL" id="CDJ33308.1"/>
    </source>
</evidence>
<dbReference type="PROSITE" id="PS00141">
    <property type="entry name" value="ASP_PROTEASE"/>
    <property type="match status" value="1"/>
</dbReference>
<dbReference type="InterPro" id="IPR001969">
    <property type="entry name" value="Aspartic_peptidase_AS"/>
</dbReference>
<dbReference type="CDD" id="cd00303">
    <property type="entry name" value="retropepsin_like"/>
    <property type="match status" value="1"/>
</dbReference>
<dbReference type="Pfam" id="PF13650">
    <property type="entry name" value="Asp_protease_2"/>
    <property type="match status" value="1"/>
</dbReference>
<dbReference type="Gene3D" id="2.40.70.10">
    <property type="entry name" value="Acid Proteases"/>
    <property type="match status" value="1"/>
</dbReference>
<reference evidence="2" key="2">
    <citation type="submission" date="2013-10" db="EMBL/GenBank/DDBJ databases">
        <authorList>
            <person name="Aslett M."/>
        </authorList>
    </citation>
    <scope>NUCLEOTIDE SEQUENCE [LARGE SCALE GENOMIC DNA]</scope>
    <source>
        <strain evidence="2">Houghton</strain>
    </source>
</reference>
<protein>
    <recommendedName>
        <fullName evidence="4">Peptidase A2 domain-containing protein</fullName>
    </recommendedName>
</protein>
<dbReference type="RefSeq" id="XP_013355872.1">
    <property type="nucleotide sequence ID" value="XM_013500418.1"/>
</dbReference>
<evidence type="ECO:0000256" key="1">
    <source>
        <dbReference type="SAM" id="MobiDB-lite"/>
    </source>
</evidence>
<sequence length="261" mass="29092">MEPKGGMESEFSHSRPEEDNEGDGRLMPEWLWRSEGDAPEQTRENLDPLCAIGESAVLEVEIIGHKYEGLLDTGASRSFVRPTVVEELGLKVQALKAPYSFTVANGATIHIDKEVQRLTMLCGGECFTGDFLVGPIPFPIILGIDWLVNHDVAWYFQSDKIRTYVNGRWCNLPVLRRGGDVNPHGKTKKAERAKSAADRAYEELAAQVARMTVEEAAALLRPPPKRYKSRHKAGERVKIKDILRQAREDTANLEGALEGLL</sequence>
<dbReference type="AlphaFoldDB" id="U6KCU8"/>
<organism evidence="2 3">
    <name type="scientific">Eimeria mitis</name>
    <dbReference type="NCBI Taxonomy" id="44415"/>
    <lineage>
        <taxon>Eukaryota</taxon>
        <taxon>Sar</taxon>
        <taxon>Alveolata</taxon>
        <taxon>Apicomplexa</taxon>
        <taxon>Conoidasida</taxon>
        <taxon>Coccidia</taxon>
        <taxon>Eucoccidiorida</taxon>
        <taxon>Eimeriorina</taxon>
        <taxon>Eimeriidae</taxon>
        <taxon>Eimeria</taxon>
    </lineage>
</organism>
<dbReference type="EMBL" id="HG685084">
    <property type="protein sequence ID" value="CDJ33308.1"/>
    <property type="molecule type" value="Genomic_DNA"/>
</dbReference>
<accession>U6KCU8</accession>